<dbReference type="FunFam" id="3.30.300.30:FF:000008">
    <property type="entry name" value="2,3-dihydroxybenzoate-AMP ligase"/>
    <property type="match status" value="1"/>
</dbReference>
<dbReference type="PROSITE" id="PS00455">
    <property type="entry name" value="AMP_BINDING"/>
    <property type="match status" value="1"/>
</dbReference>
<dbReference type="CDD" id="cd17631">
    <property type="entry name" value="FACL_FadD13-like"/>
    <property type="match status" value="1"/>
</dbReference>
<dbReference type="NCBIfam" id="NF004837">
    <property type="entry name" value="PRK06187.1"/>
    <property type="match status" value="1"/>
</dbReference>
<dbReference type="PANTHER" id="PTHR43767:SF1">
    <property type="entry name" value="NONRIBOSOMAL PEPTIDE SYNTHASE PES1 (EUROFUNG)-RELATED"/>
    <property type="match status" value="1"/>
</dbReference>
<evidence type="ECO:0000256" key="2">
    <source>
        <dbReference type="ARBA" id="ARBA00022598"/>
    </source>
</evidence>
<protein>
    <submittedName>
        <fullName evidence="5">Acyl-CoA synthetase</fullName>
    </submittedName>
</protein>
<dbReference type="Pfam" id="PF13193">
    <property type="entry name" value="AMP-binding_C"/>
    <property type="match status" value="1"/>
</dbReference>
<dbReference type="InterPro" id="IPR025110">
    <property type="entry name" value="AMP-bd_C"/>
</dbReference>
<organism evidence="5 6">
    <name type="scientific">Lentibacillus populi</name>
    <dbReference type="NCBI Taxonomy" id="1827502"/>
    <lineage>
        <taxon>Bacteria</taxon>
        <taxon>Bacillati</taxon>
        <taxon>Bacillota</taxon>
        <taxon>Bacilli</taxon>
        <taxon>Bacillales</taxon>
        <taxon>Bacillaceae</taxon>
        <taxon>Lentibacillus</taxon>
    </lineage>
</organism>
<name>A0A9W5X5Z2_9BACI</name>
<reference evidence="5" key="1">
    <citation type="journal article" date="2014" name="Int. J. Syst. Evol. Microbiol.">
        <title>Complete genome sequence of Corynebacterium casei LMG S-19264T (=DSM 44701T), isolated from a smear-ripened cheese.</title>
        <authorList>
            <consortium name="US DOE Joint Genome Institute (JGI-PGF)"/>
            <person name="Walter F."/>
            <person name="Albersmeier A."/>
            <person name="Kalinowski J."/>
            <person name="Ruckert C."/>
        </authorList>
    </citation>
    <scope>NUCLEOTIDE SEQUENCE</scope>
    <source>
        <strain evidence="5">CGMCC 1.15454</strain>
    </source>
</reference>
<accession>A0A9W5X5Z2</accession>
<dbReference type="GO" id="GO:0016878">
    <property type="term" value="F:acid-thiol ligase activity"/>
    <property type="evidence" value="ECO:0007669"/>
    <property type="project" value="UniProtKB-ARBA"/>
</dbReference>
<comment type="caution">
    <text evidence="5">The sequence shown here is derived from an EMBL/GenBank/DDBJ whole genome shotgun (WGS) entry which is preliminary data.</text>
</comment>
<dbReference type="InterPro" id="IPR000873">
    <property type="entry name" value="AMP-dep_synth/lig_dom"/>
</dbReference>
<comment type="similarity">
    <text evidence="1">Belongs to the ATP-dependent AMP-binding enzyme family.</text>
</comment>
<keyword evidence="2" id="KW-0436">Ligase</keyword>
<dbReference type="SUPFAM" id="SSF56801">
    <property type="entry name" value="Acetyl-CoA synthetase-like"/>
    <property type="match status" value="1"/>
</dbReference>
<feature type="domain" description="AMP-dependent synthetase/ligase" evidence="3">
    <location>
        <begin position="35"/>
        <end position="399"/>
    </location>
</feature>
<gene>
    <name evidence="5" type="ORF">GCM10011409_25340</name>
</gene>
<evidence type="ECO:0000256" key="1">
    <source>
        <dbReference type="ARBA" id="ARBA00006432"/>
    </source>
</evidence>
<dbReference type="EMBL" id="BMJD01000020">
    <property type="protein sequence ID" value="GGB46749.1"/>
    <property type="molecule type" value="Genomic_DNA"/>
</dbReference>
<dbReference type="Gene3D" id="3.30.300.30">
    <property type="match status" value="1"/>
</dbReference>
<dbReference type="AlphaFoldDB" id="A0A9W5X5Z2"/>
<dbReference type="NCBIfam" id="NF006182">
    <property type="entry name" value="PRK08316.1"/>
    <property type="match status" value="1"/>
</dbReference>
<dbReference type="InterPro" id="IPR050237">
    <property type="entry name" value="ATP-dep_AMP-bd_enzyme"/>
</dbReference>
<dbReference type="InterPro" id="IPR020845">
    <property type="entry name" value="AMP-binding_CS"/>
</dbReference>
<reference evidence="5" key="2">
    <citation type="submission" date="2020-09" db="EMBL/GenBank/DDBJ databases">
        <authorList>
            <person name="Sun Q."/>
            <person name="Zhou Y."/>
        </authorList>
    </citation>
    <scope>NUCLEOTIDE SEQUENCE</scope>
    <source>
        <strain evidence="5">CGMCC 1.15454</strain>
    </source>
</reference>
<dbReference type="Proteomes" id="UP000621492">
    <property type="component" value="Unassembled WGS sequence"/>
</dbReference>
<dbReference type="InterPro" id="IPR045851">
    <property type="entry name" value="AMP-bd_C_sf"/>
</dbReference>
<evidence type="ECO:0000259" key="3">
    <source>
        <dbReference type="Pfam" id="PF00501"/>
    </source>
</evidence>
<dbReference type="Pfam" id="PF00501">
    <property type="entry name" value="AMP-binding"/>
    <property type="match status" value="1"/>
</dbReference>
<evidence type="ECO:0000313" key="6">
    <source>
        <dbReference type="Proteomes" id="UP000621492"/>
    </source>
</evidence>
<proteinExistence type="inferred from homology"/>
<dbReference type="InterPro" id="IPR042099">
    <property type="entry name" value="ANL_N_sf"/>
</dbReference>
<keyword evidence="6" id="KW-1185">Reference proteome</keyword>
<feature type="domain" description="AMP-binding enzyme C-terminal" evidence="4">
    <location>
        <begin position="449"/>
        <end position="524"/>
    </location>
</feature>
<sequence>MLGDGKMEGSVNVNDQLSSMLQRARRNTLGDLLARTRDRTPEKFALKYEDKRLTYAELDDLVNQTAHGFLAKGMNKGEMITVMSKNSLDFVVVNFALARIGAVMIPVNYMLTGEDVQYIIEHAEVTGFIASKEYAPVLDQAAGSAKIKHRYLMDVPADNENELAAWELLSALRKEQPVTFVEADNMDDDLAHVLYTSGTESRPKGVMLTHKSLISEYVSSIVDGKMESRDIAIHALPLYHSAQLHVFLGPSIYVGSSGIILGAASPEVILKTIEEEGATQVFAPPTVWISLLRHPDFDRRDLSTLEKCYYGAAIMPREILKELAERLPNARFWNFYGQTEVAPLATALQPEDQLRKLGSAGTATLNVQTKIVDENDNEVARGKIGEIVHRTPHAMQGYLHDPEKTAEAFRGGWFHSGDFGVMDVEGYVTVVDRKKDMINTGGVNVSSREVEEMIYQMDGVSEVAVVSIPDAYWIEAVTAIIVPKSGANLTKEAVIEFCRARLSKFKVPKYVDFTDELPKNPSGKVLKRSLREQYEKLSSK</sequence>
<dbReference type="Gene3D" id="3.40.50.12780">
    <property type="entry name" value="N-terminal domain of ligase-like"/>
    <property type="match status" value="1"/>
</dbReference>
<evidence type="ECO:0000313" key="5">
    <source>
        <dbReference type="EMBL" id="GGB46749.1"/>
    </source>
</evidence>
<evidence type="ECO:0000259" key="4">
    <source>
        <dbReference type="Pfam" id="PF13193"/>
    </source>
</evidence>
<dbReference type="PANTHER" id="PTHR43767">
    <property type="entry name" value="LONG-CHAIN-FATTY-ACID--COA LIGASE"/>
    <property type="match status" value="1"/>
</dbReference>